<dbReference type="RefSeq" id="WP_092560592.1">
    <property type="nucleotide sequence ID" value="NZ_FOYZ01000007.1"/>
</dbReference>
<gene>
    <name evidence="1" type="ORF">SAMN05661086_02054</name>
</gene>
<accession>A0A1I6JYU9</accession>
<evidence type="ECO:0000313" key="1">
    <source>
        <dbReference type="EMBL" id="SFR83720.1"/>
    </source>
</evidence>
<proteinExistence type="predicted"/>
<dbReference type="AlphaFoldDB" id="A0A1I6JYU9"/>
<dbReference type="EMBL" id="FOYZ01000007">
    <property type="protein sequence ID" value="SFR83720.1"/>
    <property type="molecule type" value="Genomic_DNA"/>
</dbReference>
<name>A0A1I6JYU9_9FIRM</name>
<keyword evidence="2" id="KW-1185">Reference proteome</keyword>
<protein>
    <submittedName>
        <fullName evidence="1">Uncharacterized protein</fullName>
    </submittedName>
</protein>
<sequence>MGEMYNANCSCGLDMTFSIGEGLNAHNRNFINKLLKKQDVETFNEAYESGFVKLFKVENVPYLCEDCKRFGTTFRFTYELHSGETIQLVGKCSMCNKPVRILTKDTMLCPRCGQKINMEEVGHWD</sequence>
<dbReference type="Proteomes" id="UP000199659">
    <property type="component" value="Unassembled WGS sequence"/>
</dbReference>
<organism evidence="1 2">
    <name type="scientific">Anaeromicropila populeti</name>
    <dbReference type="NCBI Taxonomy" id="37658"/>
    <lineage>
        <taxon>Bacteria</taxon>
        <taxon>Bacillati</taxon>
        <taxon>Bacillota</taxon>
        <taxon>Clostridia</taxon>
        <taxon>Lachnospirales</taxon>
        <taxon>Lachnospiraceae</taxon>
        <taxon>Anaeromicropila</taxon>
    </lineage>
</organism>
<reference evidence="1 2" key="1">
    <citation type="submission" date="2016-10" db="EMBL/GenBank/DDBJ databases">
        <authorList>
            <person name="de Groot N.N."/>
        </authorList>
    </citation>
    <scope>NUCLEOTIDE SEQUENCE [LARGE SCALE GENOMIC DNA]</scope>
    <source>
        <strain evidence="1 2">743A</strain>
    </source>
</reference>
<evidence type="ECO:0000313" key="2">
    <source>
        <dbReference type="Proteomes" id="UP000199659"/>
    </source>
</evidence>
<dbReference type="STRING" id="37658.SAMN05661086_02054"/>